<evidence type="ECO:0000313" key="1">
    <source>
        <dbReference type="EMBL" id="GHO89140.1"/>
    </source>
</evidence>
<evidence type="ECO:0000313" key="2">
    <source>
        <dbReference type="Proteomes" id="UP000635565"/>
    </source>
</evidence>
<dbReference type="EMBL" id="BNJJ01000032">
    <property type="protein sequence ID" value="GHO89140.1"/>
    <property type="molecule type" value="Genomic_DNA"/>
</dbReference>
<comment type="caution">
    <text evidence="1">The sequence shown here is derived from an EMBL/GenBank/DDBJ whole genome shotgun (WGS) entry which is preliminary data.</text>
</comment>
<protein>
    <submittedName>
        <fullName evidence="1">Uncharacterized protein</fullName>
    </submittedName>
</protein>
<dbReference type="Proteomes" id="UP000635565">
    <property type="component" value="Unassembled WGS sequence"/>
</dbReference>
<keyword evidence="2" id="KW-1185">Reference proteome</keyword>
<reference evidence="1 2" key="1">
    <citation type="journal article" date="2021" name="Int. J. Syst. Evol. Microbiol.">
        <title>Reticulibacter mediterranei gen. nov., sp. nov., within the new family Reticulibacteraceae fam. nov., and Ktedonospora formicarum gen. nov., sp. nov., Ktedonobacter robiniae sp. nov., Dictyobacter formicarum sp. nov. and Dictyobacter arantiisoli sp. nov., belonging to the class Ktedonobacteria.</title>
        <authorList>
            <person name="Yabe S."/>
            <person name="Zheng Y."/>
            <person name="Wang C.M."/>
            <person name="Sakai Y."/>
            <person name="Abe K."/>
            <person name="Yokota A."/>
            <person name="Donadio S."/>
            <person name="Cavaletti L."/>
            <person name="Monciardini P."/>
        </authorList>
    </citation>
    <scope>NUCLEOTIDE SEQUENCE [LARGE SCALE GENOMIC DNA]</scope>
    <source>
        <strain evidence="1 2">SOSP1-9</strain>
    </source>
</reference>
<accession>A0ABQ3VSG3</accession>
<proteinExistence type="predicted"/>
<gene>
    <name evidence="1" type="ORF">KSZ_71460</name>
</gene>
<organism evidence="1 2">
    <name type="scientific">Dictyobacter formicarum</name>
    <dbReference type="NCBI Taxonomy" id="2778368"/>
    <lineage>
        <taxon>Bacteria</taxon>
        <taxon>Bacillati</taxon>
        <taxon>Chloroflexota</taxon>
        <taxon>Ktedonobacteria</taxon>
        <taxon>Ktedonobacterales</taxon>
        <taxon>Dictyobacteraceae</taxon>
        <taxon>Dictyobacter</taxon>
    </lineage>
</organism>
<sequence length="76" mass="9023">MLQRYSSIQFEAERILAVVQIYLDELFIDALKEAPPEVVLEPLKALRSTIDEKYAEYRDLSFTIDKLEQKMRKEDE</sequence>
<name>A0ABQ3VSG3_9CHLR</name>